<dbReference type="FunFam" id="3.40.50.12230:FF:000001">
    <property type="entry name" value="Methionyl-tRNA formyltransferase"/>
    <property type="match status" value="1"/>
</dbReference>
<dbReference type="CDD" id="cd08646">
    <property type="entry name" value="FMT_core_Met-tRNA-FMT_N"/>
    <property type="match status" value="1"/>
</dbReference>
<dbReference type="EC" id="2.1.2.9" evidence="2 5"/>
<evidence type="ECO:0000313" key="9">
    <source>
        <dbReference type="Proteomes" id="UP000322976"/>
    </source>
</evidence>
<keyword evidence="3 5" id="KW-0808">Transferase</keyword>
<keyword evidence="9" id="KW-1185">Reference proteome</keyword>
<dbReference type="PANTHER" id="PTHR11138:SF5">
    <property type="entry name" value="METHIONYL-TRNA FORMYLTRANSFERASE, MITOCHONDRIAL"/>
    <property type="match status" value="1"/>
</dbReference>
<evidence type="ECO:0000259" key="6">
    <source>
        <dbReference type="Pfam" id="PF00551"/>
    </source>
</evidence>
<dbReference type="PROSITE" id="PS00373">
    <property type="entry name" value="GART"/>
    <property type="match status" value="1"/>
</dbReference>
<dbReference type="AlphaFoldDB" id="A0A5D8QGW9"/>
<comment type="function">
    <text evidence="5">Attaches a formyl group to the free amino group of methionyl-tRNA(fMet). The formyl group appears to play a dual role in the initiator identity of N-formylmethionyl-tRNA by promoting its recognition by IF2 and preventing the misappropriation of this tRNA by the elongation apparatus.</text>
</comment>
<dbReference type="Pfam" id="PF00551">
    <property type="entry name" value="Formyl_trans_N"/>
    <property type="match status" value="1"/>
</dbReference>
<organism evidence="8 9">
    <name type="scientific">Calorimonas adulescens</name>
    <dbReference type="NCBI Taxonomy" id="2606906"/>
    <lineage>
        <taxon>Bacteria</taxon>
        <taxon>Bacillati</taxon>
        <taxon>Bacillota</taxon>
        <taxon>Clostridia</taxon>
        <taxon>Thermoanaerobacterales</taxon>
        <taxon>Thermoanaerobacteraceae</taxon>
        <taxon>Calorimonas</taxon>
    </lineage>
</organism>
<comment type="similarity">
    <text evidence="1 5">Belongs to the Fmt family.</text>
</comment>
<dbReference type="InterPro" id="IPR005794">
    <property type="entry name" value="Fmt"/>
</dbReference>
<evidence type="ECO:0000256" key="1">
    <source>
        <dbReference type="ARBA" id="ARBA00010699"/>
    </source>
</evidence>
<keyword evidence="4 5" id="KW-0648">Protein biosynthesis</keyword>
<dbReference type="NCBIfam" id="TIGR00460">
    <property type="entry name" value="fmt"/>
    <property type="match status" value="1"/>
</dbReference>
<dbReference type="SUPFAM" id="SSF50486">
    <property type="entry name" value="FMT C-terminal domain-like"/>
    <property type="match status" value="1"/>
</dbReference>
<dbReference type="SUPFAM" id="SSF53328">
    <property type="entry name" value="Formyltransferase"/>
    <property type="match status" value="1"/>
</dbReference>
<dbReference type="InterPro" id="IPR011034">
    <property type="entry name" value="Formyl_transferase-like_C_sf"/>
</dbReference>
<dbReference type="Pfam" id="PF02911">
    <property type="entry name" value="Formyl_trans_C"/>
    <property type="match status" value="1"/>
</dbReference>
<evidence type="ECO:0000256" key="3">
    <source>
        <dbReference type="ARBA" id="ARBA00022679"/>
    </source>
</evidence>
<comment type="catalytic activity">
    <reaction evidence="5">
        <text>L-methionyl-tRNA(fMet) + (6R)-10-formyltetrahydrofolate = N-formyl-L-methionyl-tRNA(fMet) + (6S)-5,6,7,8-tetrahydrofolate + H(+)</text>
        <dbReference type="Rhea" id="RHEA:24380"/>
        <dbReference type="Rhea" id="RHEA-COMP:9952"/>
        <dbReference type="Rhea" id="RHEA-COMP:9953"/>
        <dbReference type="ChEBI" id="CHEBI:15378"/>
        <dbReference type="ChEBI" id="CHEBI:57453"/>
        <dbReference type="ChEBI" id="CHEBI:78530"/>
        <dbReference type="ChEBI" id="CHEBI:78844"/>
        <dbReference type="ChEBI" id="CHEBI:195366"/>
        <dbReference type="EC" id="2.1.2.9"/>
    </reaction>
</comment>
<dbReference type="HAMAP" id="MF_00182">
    <property type="entry name" value="Formyl_trans"/>
    <property type="match status" value="1"/>
</dbReference>
<feature type="domain" description="Formyl transferase C-terminal" evidence="7">
    <location>
        <begin position="204"/>
        <end position="300"/>
    </location>
</feature>
<dbReference type="InterPro" id="IPR036477">
    <property type="entry name" value="Formyl_transf_N_sf"/>
</dbReference>
<name>A0A5D8QGW9_9THEO</name>
<proteinExistence type="inferred from homology"/>
<feature type="domain" description="Formyl transferase N-terminal" evidence="6">
    <location>
        <begin position="1"/>
        <end position="180"/>
    </location>
</feature>
<evidence type="ECO:0000259" key="7">
    <source>
        <dbReference type="Pfam" id="PF02911"/>
    </source>
</evidence>
<dbReference type="InterPro" id="IPR001555">
    <property type="entry name" value="GART_AS"/>
</dbReference>
<protein>
    <recommendedName>
        <fullName evidence="2 5">Methionyl-tRNA formyltransferase</fullName>
        <ecNumber evidence="2 5">2.1.2.9</ecNumber>
    </recommendedName>
</protein>
<dbReference type="GO" id="GO:0005829">
    <property type="term" value="C:cytosol"/>
    <property type="evidence" value="ECO:0007669"/>
    <property type="project" value="TreeGrafter"/>
</dbReference>
<dbReference type="RefSeq" id="WP_149544032.1">
    <property type="nucleotide sequence ID" value="NZ_VTPS01000001.1"/>
</dbReference>
<dbReference type="CDD" id="cd08704">
    <property type="entry name" value="Met_tRNA_FMT_C"/>
    <property type="match status" value="1"/>
</dbReference>
<dbReference type="InterPro" id="IPR002376">
    <property type="entry name" value="Formyl_transf_N"/>
</dbReference>
<evidence type="ECO:0000256" key="5">
    <source>
        <dbReference type="HAMAP-Rule" id="MF_00182"/>
    </source>
</evidence>
<evidence type="ECO:0000256" key="2">
    <source>
        <dbReference type="ARBA" id="ARBA00012261"/>
    </source>
</evidence>
<feature type="binding site" evidence="5">
    <location>
        <begin position="109"/>
        <end position="112"/>
    </location>
    <ligand>
        <name>(6S)-5,6,7,8-tetrahydrofolate</name>
        <dbReference type="ChEBI" id="CHEBI:57453"/>
    </ligand>
</feature>
<dbReference type="PANTHER" id="PTHR11138">
    <property type="entry name" value="METHIONYL-TRNA FORMYLTRANSFERASE"/>
    <property type="match status" value="1"/>
</dbReference>
<dbReference type="GO" id="GO:0004479">
    <property type="term" value="F:methionyl-tRNA formyltransferase activity"/>
    <property type="evidence" value="ECO:0007669"/>
    <property type="project" value="UniProtKB-UniRule"/>
</dbReference>
<reference evidence="8 9" key="1">
    <citation type="submission" date="2019-08" db="EMBL/GenBank/DDBJ databases">
        <title>Calorimonas adulescens gen. nov., sp. nov., an anaerobic thermophilic bacterium from Sakhalin hot spring.</title>
        <authorList>
            <person name="Khomyakova M.A."/>
            <person name="Merkel A.Y."/>
            <person name="Novikov A."/>
            <person name="Bonch-Osmolovskaya E.A."/>
            <person name="Slobodkin A.I."/>
        </authorList>
    </citation>
    <scope>NUCLEOTIDE SEQUENCE [LARGE SCALE GENOMIC DNA]</scope>
    <source>
        <strain evidence="8 9">A05MB</strain>
    </source>
</reference>
<evidence type="ECO:0000256" key="4">
    <source>
        <dbReference type="ARBA" id="ARBA00022917"/>
    </source>
</evidence>
<dbReference type="EMBL" id="VTPS01000001">
    <property type="protein sequence ID" value="TZE83414.1"/>
    <property type="molecule type" value="Genomic_DNA"/>
</dbReference>
<gene>
    <name evidence="5" type="primary">fmt</name>
    <name evidence="8" type="ORF">FWJ32_00570</name>
</gene>
<evidence type="ECO:0000313" key="8">
    <source>
        <dbReference type="EMBL" id="TZE83414.1"/>
    </source>
</evidence>
<dbReference type="InterPro" id="IPR044135">
    <property type="entry name" value="Met-tRNA-FMT_C"/>
</dbReference>
<comment type="caution">
    <text evidence="8">The sequence shown here is derived from an EMBL/GenBank/DDBJ whole genome shotgun (WGS) entry which is preliminary data.</text>
</comment>
<accession>A0A5D8QGW9</accession>
<sequence length="309" mass="33666">MKVVFMGTPEFAVPILRALILSHDVGLVVTQPDRPKGRGRNISSPPVKSLAIEYNIPVVQPTKLKGNIEAYNLIKETKPDIIVVAAYGNILPKEILTLPPMGCINVHASLLPKYRGAAPINWAIINGEKVTGISIVKMSEKLDAGDIILMKPVEISDKDNALTLNSKLSQVGADALIEALNMIENGTAQYLSQDEDEATYAPMLSKDVGHINWGKTKKEIVNLVRGTWPWPGAYFCMNGKVIKVLECSINNEEINGRPGEVVKVDKEGLCVACADGSIRITMLQPEGKRAMSVDEYIRGNRVEAGTILI</sequence>
<dbReference type="Proteomes" id="UP000322976">
    <property type="component" value="Unassembled WGS sequence"/>
</dbReference>
<dbReference type="Gene3D" id="3.40.50.12230">
    <property type="match status" value="1"/>
</dbReference>
<dbReference type="InterPro" id="IPR005793">
    <property type="entry name" value="Formyl_trans_C"/>
</dbReference>
<dbReference type="InterPro" id="IPR041711">
    <property type="entry name" value="Met-tRNA-FMT_N"/>
</dbReference>